<dbReference type="KEGG" id="mfu:LILAB_32460"/>
<gene>
    <name evidence="1" type="ordered locus">LILAB_32460</name>
</gene>
<evidence type="ECO:0000313" key="1">
    <source>
        <dbReference type="EMBL" id="AEI68373.1"/>
    </source>
</evidence>
<dbReference type="HOGENOM" id="CLU_064716_0_0_7"/>
<accession>F8CAZ2</accession>
<name>F8CAZ2_MYXFH</name>
<organism evidence="1 2">
    <name type="scientific">Myxococcus fulvus (strain ATCC BAA-855 / HW-1)</name>
    <dbReference type="NCBI Taxonomy" id="483219"/>
    <lineage>
        <taxon>Bacteria</taxon>
        <taxon>Pseudomonadati</taxon>
        <taxon>Myxococcota</taxon>
        <taxon>Myxococcia</taxon>
        <taxon>Myxococcales</taxon>
        <taxon>Cystobacterineae</taxon>
        <taxon>Myxococcaceae</taxon>
        <taxon>Myxococcus</taxon>
    </lineage>
</organism>
<sequence>MPPVALLAAACRSGFGPTELRVTRPGEDGEGALPREVVATLASHGVQPDALLVLRPWAEHRVPSGERELIDTEGYTVGQRATEVVRYVGSVEVLHPATRQGVLEVFGEATVNPYTDTLEESADPAPELTRLMEALTREALRGLSSHLKPPRAPSPALAWAPWDVRDAAAWLSKDWDPESPPALQEAEQDLVRLRVQRLRSATPDVDAALLETLARPRPGGLHGRAAPEGAQRSAEDLVLTLDGRPALPQSPARARMALVPVEARAQQPSGRILPLVLP</sequence>
<dbReference type="Proteomes" id="UP000000488">
    <property type="component" value="Chromosome"/>
</dbReference>
<dbReference type="AlphaFoldDB" id="F8CAZ2"/>
<reference evidence="1 2" key="1">
    <citation type="journal article" date="2011" name="J. Bacteriol.">
        <title>Genome sequence of the halotolerant marine bacterium Myxococcus fulvus HW-1.</title>
        <authorList>
            <person name="Li Z.F."/>
            <person name="Li X."/>
            <person name="Liu H."/>
            <person name="Liu X."/>
            <person name="Han K."/>
            <person name="Wu Z.H."/>
            <person name="Hu W."/>
            <person name="Li F.F."/>
            <person name="Li Y.Z."/>
        </authorList>
    </citation>
    <scope>NUCLEOTIDE SEQUENCE [LARGE SCALE GENOMIC DNA]</scope>
    <source>
        <strain evidence="2">ATCC BAA-855 / HW-1</strain>
    </source>
</reference>
<protein>
    <submittedName>
        <fullName evidence="1">Uncharacterized protein</fullName>
    </submittedName>
</protein>
<proteinExistence type="predicted"/>
<dbReference type="EMBL" id="CP002830">
    <property type="protein sequence ID" value="AEI68373.1"/>
    <property type="molecule type" value="Genomic_DNA"/>
</dbReference>
<evidence type="ECO:0000313" key="2">
    <source>
        <dbReference type="Proteomes" id="UP000000488"/>
    </source>
</evidence>
<dbReference type="eggNOG" id="ENOG5032K7K">
    <property type="taxonomic scope" value="Bacteria"/>
</dbReference>